<feature type="domain" description="Tse2 ADP-ribosyltransferase toxin" evidence="1">
    <location>
        <begin position="19"/>
        <end position="149"/>
    </location>
</feature>
<dbReference type="InParanoid" id="A0A2J6TEZ5"/>
<dbReference type="OrthoDB" id="10266325at2759"/>
<proteinExistence type="predicted"/>
<dbReference type="InterPro" id="IPR041018">
    <property type="entry name" value="ADPRTs_Tse2"/>
</dbReference>
<accession>A0A2J6TEZ5</accession>
<dbReference type="EMBL" id="KZ613786">
    <property type="protein sequence ID" value="PMD61573.1"/>
    <property type="molecule type" value="Genomic_DNA"/>
</dbReference>
<dbReference type="RefSeq" id="XP_024738477.1">
    <property type="nucleotide sequence ID" value="XM_024878034.1"/>
</dbReference>
<gene>
    <name evidence="2" type="ORF">K444DRAFT_587759</name>
</gene>
<dbReference type="Proteomes" id="UP000235371">
    <property type="component" value="Unassembled WGS sequence"/>
</dbReference>
<reference evidence="2 3" key="1">
    <citation type="submission" date="2016-04" db="EMBL/GenBank/DDBJ databases">
        <title>A degradative enzymes factory behind the ericoid mycorrhizal symbiosis.</title>
        <authorList>
            <consortium name="DOE Joint Genome Institute"/>
            <person name="Martino E."/>
            <person name="Morin E."/>
            <person name="Grelet G."/>
            <person name="Kuo A."/>
            <person name="Kohler A."/>
            <person name="Daghino S."/>
            <person name="Barry K."/>
            <person name="Choi C."/>
            <person name="Cichocki N."/>
            <person name="Clum A."/>
            <person name="Copeland A."/>
            <person name="Hainaut M."/>
            <person name="Haridas S."/>
            <person name="Labutti K."/>
            <person name="Lindquist E."/>
            <person name="Lipzen A."/>
            <person name="Khouja H.-R."/>
            <person name="Murat C."/>
            <person name="Ohm R."/>
            <person name="Olson A."/>
            <person name="Spatafora J."/>
            <person name="Veneault-Fourrey C."/>
            <person name="Henrissat B."/>
            <person name="Grigoriev I."/>
            <person name="Martin F."/>
            <person name="Perotto S."/>
        </authorList>
    </citation>
    <scope>NUCLEOTIDE SEQUENCE [LARGE SCALE GENOMIC DNA]</scope>
    <source>
        <strain evidence="2 3">E</strain>
    </source>
</reference>
<dbReference type="AlphaFoldDB" id="A0A2J6TEZ5"/>
<dbReference type="GeneID" id="36586111"/>
<protein>
    <recommendedName>
        <fullName evidence="1">Tse2 ADP-ribosyltransferase toxin domain-containing protein</fullName>
    </recommendedName>
</protein>
<sequence length="177" mass="20363">MRTPRAAGFIASFKVTPLEIFRVNKGPSIFLREWAAFPPQRFTIFDLHTYEGKVLPKALNKATYQLPNGASMRPNGRYQQALVRRLAGRDWIVYSIPKDTPLPEELILVHEHTDHYSMQPAIEMSLEDLNQQVTQFLQTNGTLYTTEHWLSTYKLPSWSTKKAYGSRSVMDNNTFIG</sequence>
<evidence type="ECO:0000313" key="2">
    <source>
        <dbReference type="EMBL" id="PMD61573.1"/>
    </source>
</evidence>
<keyword evidence="3" id="KW-1185">Reference proteome</keyword>
<evidence type="ECO:0000313" key="3">
    <source>
        <dbReference type="Proteomes" id="UP000235371"/>
    </source>
</evidence>
<evidence type="ECO:0000259" key="1">
    <source>
        <dbReference type="Pfam" id="PF18648"/>
    </source>
</evidence>
<dbReference type="Pfam" id="PF18648">
    <property type="entry name" value="ADPRTs_Tse2"/>
    <property type="match status" value="1"/>
</dbReference>
<name>A0A2J6TEZ5_9HELO</name>
<organism evidence="2 3">
    <name type="scientific">Hyaloscypha bicolor E</name>
    <dbReference type="NCBI Taxonomy" id="1095630"/>
    <lineage>
        <taxon>Eukaryota</taxon>
        <taxon>Fungi</taxon>
        <taxon>Dikarya</taxon>
        <taxon>Ascomycota</taxon>
        <taxon>Pezizomycotina</taxon>
        <taxon>Leotiomycetes</taxon>
        <taxon>Helotiales</taxon>
        <taxon>Hyaloscyphaceae</taxon>
        <taxon>Hyaloscypha</taxon>
        <taxon>Hyaloscypha bicolor</taxon>
    </lineage>
</organism>